<dbReference type="PROSITE" id="PS50245">
    <property type="entry name" value="CAP_GLY_2"/>
    <property type="match status" value="3"/>
</dbReference>
<organism evidence="10 11">
    <name type="scientific">Cherax quadricarinatus</name>
    <name type="common">Australian red claw crayfish</name>
    <dbReference type="NCBI Taxonomy" id="27406"/>
    <lineage>
        <taxon>Eukaryota</taxon>
        <taxon>Metazoa</taxon>
        <taxon>Ecdysozoa</taxon>
        <taxon>Arthropoda</taxon>
        <taxon>Crustacea</taxon>
        <taxon>Multicrustacea</taxon>
        <taxon>Malacostraca</taxon>
        <taxon>Eumalacostraca</taxon>
        <taxon>Eucarida</taxon>
        <taxon>Decapoda</taxon>
        <taxon>Pleocyemata</taxon>
        <taxon>Astacidea</taxon>
        <taxon>Parastacoidea</taxon>
        <taxon>Parastacidae</taxon>
        <taxon>Cherax</taxon>
    </lineage>
</organism>
<dbReference type="Pfam" id="PF01302">
    <property type="entry name" value="CAP_GLY"/>
    <property type="match status" value="3"/>
</dbReference>
<keyword evidence="11" id="KW-1185">Reference proteome</keyword>
<feature type="region of interest" description="Disordered" evidence="8">
    <location>
        <begin position="510"/>
        <end position="544"/>
    </location>
</feature>
<keyword evidence="4" id="KW-0243">Dynein</keyword>
<dbReference type="InterPro" id="IPR002110">
    <property type="entry name" value="Ankyrin_rpt"/>
</dbReference>
<evidence type="ECO:0000256" key="1">
    <source>
        <dbReference type="ARBA" id="ARBA00004186"/>
    </source>
</evidence>
<dbReference type="Proteomes" id="UP001445076">
    <property type="component" value="Unassembled WGS sequence"/>
</dbReference>
<dbReference type="InterPro" id="IPR000938">
    <property type="entry name" value="CAP-Gly_domain"/>
</dbReference>
<evidence type="ECO:0000256" key="6">
    <source>
        <dbReference type="ARBA" id="ARBA00023212"/>
    </source>
</evidence>
<feature type="non-terminal residue" evidence="10">
    <location>
        <position position="1"/>
    </location>
</feature>
<feature type="region of interest" description="Disordered" evidence="8">
    <location>
        <begin position="401"/>
        <end position="426"/>
    </location>
</feature>
<keyword evidence="6" id="KW-0206">Cytoskeleton</keyword>
<evidence type="ECO:0000313" key="11">
    <source>
        <dbReference type="Proteomes" id="UP001445076"/>
    </source>
</evidence>
<feature type="domain" description="CAP-Gly" evidence="9">
    <location>
        <begin position="458"/>
        <end position="500"/>
    </location>
</feature>
<evidence type="ECO:0000259" key="9">
    <source>
        <dbReference type="PROSITE" id="PS50245"/>
    </source>
</evidence>
<feature type="region of interest" description="Disordered" evidence="8">
    <location>
        <begin position="40"/>
        <end position="157"/>
    </location>
</feature>
<feature type="domain" description="CAP-Gly" evidence="9">
    <location>
        <begin position="846"/>
        <end position="888"/>
    </location>
</feature>
<dbReference type="GO" id="GO:0005634">
    <property type="term" value="C:nucleus"/>
    <property type="evidence" value="ECO:0007669"/>
    <property type="project" value="TreeGrafter"/>
</dbReference>
<dbReference type="EMBL" id="JARKIK010000060">
    <property type="protein sequence ID" value="KAK8731666.1"/>
    <property type="molecule type" value="Genomic_DNA"/>
</dbReference>
<dbReference type="AlphaFoldDB" id="A0AAW0WHT9"/>
<dbReference type="GO" id="GO:0031122">
    <property type="term" value="P:cytoplasmic microtubule organization"/>
    <property type="evidence" value="ECO:0007669"/>
    <property type="project" value="TreeGrafter"/>
</dbReference>
<dbReference type="SMART" id="SM01052">
    <property type="entry name" value="CAP_GLY"/>
    <property type="match status" value="3"/>
</dbReference>
<dbReference type="PANTHER" id="PTHR18916:SF6">
    <property type="entry name" value="DYNACTIN SUBUNIT 1"/>
    <property type="match status" value="1"/>
</dbReference>
<feature type="compositionally biased region" description="Low complexity" evidence="8">
    <location>
        <begin position="513"/>
        <end position="536"/>
    </location>
</feature>
<dbReference type="GO" id="GO:0051010">
    <property type="term" value="F:microtubule plus-end binding"/>
    <property type="evidence" value="ECO:0007669"/>
    <property type="project" value="TreeGrafter"/>
</dbReference>
<feature type="compositionally biased region" description="Low complexity" evidence="8">
    <location>
        <begin position="67"/>
        <end position="80"/>
    </location>
</feature>
<feature type="repeat" description="ANK" evidence="7">
    <location>
        <begin position="327"/>
        <end position="359"/>
    </location>
</feature>
<feature type="region of interest" description="Disordered" evidence="8">
    <location>
        <begin position="647"/>
        <end position="674"/>
    </location>
</feature>
<sequence>QWLVQDVCCTHSRVPNITFEVVMVVSVADAGGGGVARTPSLAHYPSQYTPQFTGPNKYLPKGDYPPGYDSDSNSDHSSSGRGSGGSDLGSEVDREGYRQDSGRYSADGCEGEQSSITTLNQDLHNTRPTSNIKDKNNHPRERAAHNHSGTQEQKEQIKGHRTVARSVPVTHPPVDAPLCGQCARKDLSFFDPGCSGCSGLLRRSTTTPSHLFAVMRQWVPQVQHNIHQLIGQVLSMGCHVDDRDALTDMTLLHYAVKAGSNGVGDPATALQVVKQLVLDGADVHQRCRWTHMTALHYAAYFDVAPVLDLLLQDPQGVCINDACLEYSGGAPLHIAAANLSLAAVRVLLKHGALITLTDTQGRTPFQCIPTPDQYELVPDVQDVISNLRALLSPTSSHLHSASHTYTHTSSSSNTNTNSSSSSGSQGASGKAVLKAMGLKLGDRVLINGIKTGTLRFVGTTEFATGLWAGVELETQTGRHNGTVKGVMYFRCAKNYGIFVPVNRLTKIPHVNVGRQGRSTSVSQRQRSNTTSRRSVSLPPGRINHGRVDVSRVSSRVAQEIRNTARKIMVSDRVYVDMGMGSGSTRVVTGVVRYTGGVHFASGFWVGVELDVPRGTNDGSVNGSRYFSCKAHHGIFASPSRIIKLSTEQDMEGSQDLPNDSSALSFSRHSLSSSSNNTINMLSSGPLSLGCMAPMSCSSHGPINLGSSGTMAGVGVSSKINLDSNNVTTVNIKDSCSTCSSSRHLLDTQTQGSPKKTQLVKTALYPTNTTMTSLNRSFSARYMTSRQRQEELERAAEDRKKEQTWCNPPLLAATPKLQRKKRENQHWLEVGHNVFYKNEVGVIKYIGQVDFESGTWLGVELRAAKGRHDGMVRGRRYFTCRPRHGIMVKPNKVHARGINGALLVRPQDEFQD</sequence>
<feature type="compositionally biased region" description="Low complexity" evidence="8">
    <location>
        <begin position="660"/>
        <end position="674"/>
    </location>
</feature>
<keyword evidence="7" id="KW-0040">ANK repeat</keyword>
<keyword evidence="2" id="KW-0963">Cytoplasm</keyword>
<dbReference type="Gene3D" id="1.25.40.20">
    <property type="entry name" value="Ankyrin repeat-containing domain"/>
    <property type="match status" value="2"/>
</dbReference>
<dbReference type="Pfam" id="PF12796">
    <property type="entry name" value="Ank_2"/>
    <property type="match status" value="1"/>
</dbReference>
<dbReference type="SUPFAM" id="SSF74924">
    <property type="entry name" value="Cap-Gly domain"/>
    <property type="match status" value="3"/>
</dbReference>
<feature type="domain" description="CAP-Gly" evidence="9">
    <location>
        <begin position="595"/>
        <end position="637"/>
    </location>
</feature>
<dbReference type="PROSITE" id="PS50297">
    <property type="entry name" value="ANK_REP_REGION"/>
    <property type="match status" value="1"/>
</dbReference>
<dbReference type="SUPFAM" id="SSF48403">
    <property type="entry name" value="Ankyrin repeat"/>
    <property type="match status" value="1"/>
</dbReference>
<reference evidence="10 11" key="1">
    <citation type="journal article" date="2024" name="BMC Genomics">
        <title>Genome assembly of redclaw crayfish (Cherax quadricarinatus) provides insights into its immune adaptation and hypoxia tolerance.</title>
        <authorList>
            <person name="Liu Z."/>
            <person name="Zheng J."/>
            <person name="Li H."/>
            <person name="Fang K."/>
            <person name="Wang S."/>
            <person name="He J."/>
            <person name="Zhou D."/>
            <person name="Weng S."/>
            <person name="Chi M."/>
            <person name="Gu Z."/>
            <person name="He J."/>
            <person name="Li F."/>
            <person name="Wang M."/>
        </authorList>
    </citation>
    <scope>NUCLEOTIDE SEQUENCE [LARGE SCALE GENOMIC DNA]</scope>
    <source>
        <strain evidence="10">ZL_2023a</strain>
    </source>
</reference>
<evidence type="ECO:0000256" key="3">
    <source>
        <dbReference type="ARBA" id="ARBA00022701"/>
    </source>
</evidence>
<evidence type="ECO:0000256" key="5">
    <source>
        <dbReference type="ARBA" id="ARBA00023054"/>
    </source>
</evidence>
<keyword evidence="5" id="KW-0175">Coiled coil</keyword>
<evidence type="ECO:0000313" key="10">
    <source>
        <dbReference type="EMBL" id="KAK8731666.1"/>
    </source>
</evidence>
<dbReference type="InterPro" id="IPR036859">
    <property type="entry name" value="CAP-Gly_dom_sf"/>
</dbReference>
<dbReference type="SMART" id="SM00248">
    <property type="entry name" value="ANK"/>
    <property type="match status" value="3"/>
</dbReference>
<evidence type="ECO:0000256" key="7">
    <source>
        <dbReference type="PROSITE-ProRule" id="PRU00023"/>
    </source>
</evidence>
<evidence type="ECO:0000256" key="8">
    <source>
        <dbReference type="SAM" id="MobiDB-lite"/>
    </source>
</evidence>
<keyword evidence="3" id="KW-0493">Microtubule</keyword>
<dbReference type="Gene3D" id="2.30.30.190">
    <property type="entry name" value="CAP Gly-rich-like domain"/>
    <property type="match status" value="3"/>
</dbReference>
<dbReference type="PROSITE" id="PS50088">
    <property type="entry name" value="ANK_REPEAT"/>
    <property type="match status" value="1"/>
</dbReference>
<dbReference type="PANTHER" id="PTHR18916">
    <property type="entry name" value="DYNACTIN 1-RELATED MICROTUBULE-BINDING"/>
    <property type="match status" value="1"/>
</dbReference>
<gene>
    <name evidence="10" type="ORF">OTU49_007416</name>
</gene>
<dbReference type="InterPro" id="IPR036770">
    <property type="entry name" value="Ankyrin_rpt-contain_sf"/>
</dbReference>
<comment type="subcellular location">
    <subcellularLocation>
        <location evidence="1">Cytoplasm</location>
        <location evidence="1">Cytoskeleton</location>
        <location evidence="1">Spindle</location>
    </subcellularLocation>
</comment>
<evidence type="ECO:0000256" key="2">
    <source>
        <dbReference type="ARBA" id="ARBA00022490"/>
    </source>
</evidence>
<accession>A0AAW0WHT9</accession>
<evidence type="ECO:0000256" key="4">
    <source>
        <dbReference type="ARBA" id="ARBA00023017"/>
    </source>
</evidence>
<name>A0AAW0WHT9_CHEQU</name>
<feature type="compositionally biased region" description="Basic and acidic residues" evidence="8">
    <location>
        <begin position="91"/>
        <end position="101"/>
    </location>
</feature>
<dbReference type="GO" id="GO:0035371">
    <property type="term" value="C:microtubule plus-end"/>
    <property type="evidence" value="ECO:0007669"/>
    <property type="project" value="TreeGrafter"/>
</dbReference>
<proteinExistence type="predicted"/>
<comment type="caution">
    <text evidence="10">The sequence shown here is derived from an EMBL/GenBank/DDBJ whole genome shotgun (WGS) entry which is preliminary data.</text>
</comment>
<protein>
    <recommendedName>
        <fullName evidence="9">CAP-Gly domain-containing protein</fullName>
    </recommendedName>
</protein>
<dbReference type="GO" id="GO:0005938">
    <property type="term" value="C:cell cortex"/>
    <property type="evidence" value="ECO:0007669"/>
    <property type="project" value="TreeGrafter"/>
</dbReference>
<feature type="compositionally biased region" description="Polar residues" evidence="8">
    <location>
        <begin position="112"/>
        <end position="131"/>
    </location>
</feature>
<feature type="compositionally biased region" description="Basic and acidic residues" evidence="8">
    <location>
        <begin position="132"/>
        <end position="144"/>
    </location>
</feature>